<keyword evidence="3 6" id="KW-0812">Transmembrane</keyword>
<reference evidence="8" key="1">
    <citation type="journal article" date="2017" name="Nat. Microbiol.">
        <title>Global analysis of biosynthetic gene clusters reveals vast potential of secondary metabolite production in Penicillium species.</title>
        <authorList>
            <person name="Nielsen J.C."/>
            <person name="Grijseels S."/>
            <person name="Prigent S."/>
            <person name="Ji B."/>
            <person name="Dainat J."/>
            <person name="Nielsen K.F."/>
            <person name="Frisvad J.C."/>
            <person name="Workman M."/>
            <person name="Nielsen J."/>
        </authorList>
    </citation>
    <scope>NUCLEOTIDE SEQUENCE [LARGE SCALE GENOMIC DNA]</scope>
    <source>
        <strain evidence="8">IBT 13039</strain>
    </source>
</reference>
<sequence>MVTFYFSNYQGLENGGLAGMFWSYIWTFIGFGFIIASLSERASIAPTDGGQYHWVSEFCSPRYQKFLSYITGWMSVLELQSGTASGPFLTGTIIQGLISVRNPDYDPKGWQGTLLLFLMVLV</sequence>
<dbReference type="PANTHER" id="PTHR45649:SF4">
    <property type="entry name" value="TRANSPORTER, PUTATIVE (EUROFUNG)-RELATED"/>
    <property type="match status" value="1"/>
</dbReference>
<dbReference type="AlphaFoldDB" id="A0A1V6YV10"/>
<proteinExistence type="predicted"/>
<dbReference type="GO" id="GO:0022857">
    <property type="term" value="F:transmembrane transporter activity"/>
    <property type="evidence" value="ECO:0007669"/>
    <property type="project" value="InterPro"/>
</dbReference>
<name>A0A1V6YV10_PENNA</name>
<keyword evidence="2" id="KW-0813">Transport</keyword>
<dbReference type="Gene3D" id="1.20.1740.10">
    <property type="entry name" value="Amino acid/polyamine transporter I"/>
    <property type="match status" value="1"/>
</dbReference>
<evidence type="ECO:0000256" key="3">
    <source>
        <dbReference type="ARBA" id="ARBA00022692"/>
    </source>
</evidence>
<comment type="caution">
    <text evidence="7">The sequence shown here is derived from an EMBL/GenBank/DDBJ whole genome shotgun (WGS) entry which is preliminary data.</text>
</comment>
<keyword evidence="5 6" id="KW-0472">Membrane</keyword>
<evidence type="ECO:0000256" key="4">
    <source>
        <dbReference type="ARBA" id="ARBA00022989"/>
    </source>
</evidence>
<dbReference type="Pfam" id="PF13520">
    <property type="entry name" value="AA_permease_2"/>
    <property type="match status" value="1"/>
</dbReference>
<organism evidence="7 8">
    <name type="scientific">Penicillium nalgiovense</name>
    <dbReference type="NCBI Taxonomy" id="60175"/>
    <lineage>
        <taxon>Eukaryota</taxon>
        <taxon>Fungi</taxon>
        <taxon>Dikarya</taxon>
        <taxon>Ascomycota</taxon>
        <taxon>Pezizomycotina</taxon>
        <taxon>Eurotiomycetes</taxon>
        <taxon>Eurotiomycetidae</taxon>
        <taxon>Eurotiales</taxon>
        <taxon>Aspergillaceae</taxon>
        <taxon>Penicillium</taxon>
    </lineage>
</organism>
<dbReference type="STRING" id="60175.A0A1V6YV10"/>
<keyword evidence="8" id="KW-1185">Reference proteome</keyword>
<evidence type="ECO:0000256" key="1">
    <source>
        <dbReference type="ARBA" id="ARBA00004141"/>
    </source>
</evidence>
<evidence type="ECO:0000256" key="5">
    <source>
        <dbReference type="ARBA" id="ARBA00023136"/>
    </source>
</evidence>
<dbReference type="PANTHER" id="PTHR45649">
    <property type="entry name" value="AMINO-ACID PERMEASE BAT1"/>
    <property type="match status" value="1"/>
</dbReference>
<feature type="transmembrane region" description="Helical" evidence="6">
    <location>
        <begin position="20"/>
        <end position="38"/>
    </location>
</feature>
<evidence type="ECO:0000313" key="7">
    <source>
        <dbReference type="EMBL" id="OQE91118.1"/>
    </source>
</evidence>
<evidence type="ECO:0000256" key="6">
    <source>
        <dbReference type="SAM" id="Phobius"/>
    </source>
</evidence>
<accession>A0A1V6YV10</accession>
<dbReference type="GO" id="GO:0016020">
    <property type="term" value="C:membrane"/>
    <property type="evidence" value="ECO:0007669"/>
    <property type="project" value="UniProtKB-SubCell"/>
</dbReference>
<comment type="subcellular location">
    <subcellularLocation>
        <location evidence="1">Membrane</location>
        <topology evidence="1">Multi-pass membrane protein</topology>
    </subcellularLocation>
</comment>
<dbReference type="InterPro" id="IPR002293">
    <property type="entry name" value="AA/rel_permease1"/>
</dbReference>
<evidence type="ECO:0000313" key="8">
    <source>
        <dbReference type="Proteomes" id="UP000191691"/>
    </source>
</evidence>
<dbReference type="EMBL" id="MOOB01000010">
    <property type="protein sequence ID" value="OQE91118.1"/>
    <property type="molecule type" value="Genomic_DNA"/>
</dbReference>
<keyword evidence="4 6" id="KW-1133">Transmembrane helix</keyword>
<evidence type="ECO:0000256" key="2">
    <source>
        <dbReference type="ARBA" id="ARBA00022448"/>
    </source>
</evidence>
<dbReference type="Proteomes" id="UP000191691">
    <property type="component" value="Unassembled WGS sequence"/>
</dbReference>
<protein>
    <recommendedName>
        <fullName evidence="9">Amino acid permease/ SLC12A domain-containing protein</fullName>
    </recommendedName>
</protein>
<evidence type="ECO:0008006" key="9">
    <source>
        <dbReference type="Google" id="ProtNLM"/>
    </source>
</evidence>
<gene>
    <name evidence="7" type="ORF">PENNAL_c0010G09562</name>
</gene>
<dbReference type="OMA" id="QCSWEAS"/>